<dbReference type="EMBL" id="JAGINU010000001">
    <property type="protein sequence ID" value="MBP2364504.1"/>
    <property type="molecule type" value="Genomic_DNA"/>
</dbReference>
<name>A0ABS4VKQ8_9PSEU</name>
<sequence length="31" mass="3301">MKLLVVGQVTSYWTVPDPTQLCTTLAPPGAL</sequence>
<proteinExistence type="predicted"/>
<comment type="caution">
    <text evidence="1">The sequence shown here is derived from an EMBL/GenBank/DDBJ whole genome shotgun (WGS) entry which is preliminary data.</text>
</comment>
<dbReference type="Proteomes" id="UP001519295">
    <property type="component" value="Unassembled WGS sequence"/>
</dbReference>
<evidence type="ECO:0000313" key="1">
    <source>
        <dbReference type="EMBL" id="MBP2364504.1"/>
    </source>
</evidence>
<evidence type="ECO:0000313" key="2">
    <source>
        <dbReference type="Proteomes" id="UP001519295"/>
    </source>
</evidence>
<reference evidence="1 2" key="1">
    <citation type="submission" date="2021-03" db="EMBL/GenBank/DDBJ databases">
        <title>Sequencing the genomes of 1000 actinobacteria strains.</title>
        <authorList>
            <person name="Klenk H.-P."/>
        </authorList>
    </citation>
    <scope>NUCLEOTIDE SEQUENCE [LARGE SCALE GENOMIC DNA]</scope>
    <source>
        <strain evidence="1 2">DSM 45256</strain>
    </source>
</reference>
<accession>A0ABS4VKQ8</accession>
<protein>
    <submittedName>
        <fullName evidence="1">Uncharacterized protein</fullName>
    </submittedName>
</protein>
<organism evidence="1 2">
    <name type="scientific">Pseudonocardia parietis</name>
    <dbReference type="NCBI Taxonomy" id="570936"/>
    <lineage>
        <taxon>Bacteria</taxon>
        <taxon>Bacillati</taxon>
        <taxon>Actinomycetota</taxon>
        <taxon>Actinomycetes</taxon>
        <taxon>Pseudonocardiales</taxon>
        <taxon>Pseudonocardiaceae</taxon>
        <taxon>Pseudonocardia</taxon>
    </lineage>
</organism>
<gene>
    <name evidence="1" type="ORF">JOF36_000200</name>
</gene>
<keyword evidence="2" id="KW-1185">Reference proteome</keyword>